<feature type="domain" description="BT-3987-like N-terminal" evidence="2">
    <location>
        <begin position="343"/>
        <end position="419"/>
    </location>
</feature>
<evidence type="ECO:0000259" key="2">
    <source>
        <dbReference type="Pfam" id="PF08522"/>
    </source>
</evidence>
<evidence type="ECO:0000313" key="3">
    <source>
        <dbReference type="EMBL" id="MBO8452753.1"/>
    </source>
</evidence>
<dbReference type="Pfam" id="PF08522">
    <property type="entry name" value="BT_3987-like_N"/>
    <property type="match status" value="1"/>
</dbReference>
<dbReference type="Gene3D" id="2.60.40.1740">
    <property type="entry name" value="hypothetical protein (bacova_03559)"/>
    <property type="match status" value="2"/>
</dbReference>
<evidence type="ECO:0000313" key="4">
    <source>
        <dbReference type="Proteomes" id="UP000823661"/>
    </source>
</evidence>
<name>A0A9D9EUW5_9BACT</name>
<gene>
    <name evidence="3" type="ORF">IAC06_07725</name>
</gene>
<dbReference type="EMBL" id="JADIMI010000073">
    <property type="protein sequence ID" value="MBO8452753.1"/>
    <property type="molecule type" value="Genomic_DNA"/>
</dbReference>
<sequence>MNTTIKSLMVLAAATVLVAGCEDELPLVNTEESRPVLGFETAQTGDIDMYGKTDGTVSFMIHKSGDGACSVNVTGMTQEQLNEYEPFYTPLTSDCYTVEVEGASLAADETSSEVKVSFSEDNISRMMDLAASAGGRQLALALRIESEDADVDADRGVVYWTVTLTGDRPVIRFAGESEASLSFYEGKDVSTSFSVAKIGNAESCSVRVVPVSQEELSSYNSEYVALPSECYSYSGELNFLSDEFSRTLDVSFSAENLDMVYDLMTENEGRQIVLALALESEDAEIDADKDAAYRTVSVIKIPFTLESISGIDNAMNGLAGIDALDKGDLLNLPSLVFSVADAYDGTSSLTVKYRPDLAQRYNETNHTSYQILPEGVVGFDEETIEVGAGQRSVEVPLKLIGEIPDITAGYLFPVEISSEVPVDMESIGNVGIQENVYYVVLASEVNLTADNLYSPCTAPSHLGGAGGGVAALVNNINGDDFWSSDWTAPYQSKDWHHFIQVRFPQPLTEGIRVQYWNRPYDNPMPTVVEVWVTDKETVEERDSRDGWVILGSYNSNDGSLSLSADLPWSFPSYIFSEIPELSGKKITYMRFCIVETRDSGGQGSKEVGYGASSASLSELKVWGN</sequence>
<reference evidence="3" key="2">
    <citation type="journal article" date="2021" name="PeerJ">
        <title>Extensive microbial diversity within the chicken gut microbiome revealed by metagenomics and culture.</title>
        <authorList>
            <person name="Gilroy R."/>
            <person name="Ravi A."/>
            <person name="Getino M."/>
            <person name="Pursley I."/>
            <person name="Horton D.L."/>
            <person name="Alikhan N.F."/>
            <person name="Baker D."/>
            <person name="Gharbi K."/>
            <person name="Hall N."/>
            <person name="Watson M."/>
            <person name="Adriaenssens E.M."/>
            <person name="Foster-Nyarko E."/>
            <person name="Jarju S."/>
            <person name="Secka A."/>
            <person name="Antonio M."/>
            <person name="Oren A."/>
            <person name="Chaudhuri R.R."/>
            <person name="La Ragione R."/>
            <person name="Hildebrand F."/>
            <person name="Pallen M.J."/>
        </authorList>
    </citation>
    <scope>NUCLEOTIDE SEQUENCE</scope>
    <source>
        <strain evidence="3">B1-20833</strain>
    </source>
</reference>
<proteinExistence type="predicted"/>
<feature type="signal peptide" evidence="1">
    <location>
        <begin position="1"/>
        <end position="19"/>
    </location>
</feature>
<dbReference type="AlphaFoldDB" id="A0A9D9EUW5"/>
<organism evidence="3 4">
    <name type="scientific">Candidatus Cryptobacteroides intestinavium</name>
    <dbReference type="NCBI Taxonomy" id="2840766"/>
    <lineage>
        <taxon>Bacteria</taxon>
        <taxon>Pseudomonadati</taxon>
        <taxon>Bacteroidota</taxon>
        <taxon>Bacteroidia</taxon>
        <taxon>Bacteroidales</taxon>
        <taxon>Candidatus Cryptobacteroides</taxon>
    </lineage>
</organism>
<feature type="chain" id="PRO_5039314822" evidence="1">
    <location>
        <begin position="20"/>
        <end position="624"/>
    </location>
</feature>
<dbReference type="Proteomes" id="UP000823661">
    <property type="component" value="Unassembled WGS sequence"/>
</dbReference>
<dbReference type="PROSITE" id="PS51257">
    <property type="entry name" value="PROKAR_LIPOPROTEIN"/>
    <property type="match status" value="1"/>
</dbReference>
<keyword evidence="1" id="KW-0732">Signal</keyword>
<reference evidence="3" key="1">
    <citation type="submission" date="2020-10" db="EMBL/GenBank/DDBJ databases">
        <authorList>
            <person name="Gilroy R."/>
        </authorList>
    </citation>
    <scope>NUCLEOTIDE SEQUENCE</scope>
    <source>
        <strain evidence="3">B1-20833</strain>
    </source>
</reference>
<dbReference type="InterPro" id="IPR013728">
    <property type="entry name" value="BT_3987-like_N"/>
</dbReference>
<protein>
    <submittedName>
        <fullName evidence="3">DUF1735 domain-containing protein</fullName>
    </submittedName>
</protein>
<evidence type="ECO:0000256" key="1">
    <source>
        <dbReference type="SAM" id="SignalP"/>
    </source>
</evidence>
<comment type="caution">
    <text evidence="3">The sequence shown here is derived from an EMBL/GenBank/DDBJ whole genome shotgun (WGS) entry which is preliminary data.</text>
</comment>
<accession>A0A9D9EUW5</accession>